<dbReference type="Gene3D" id="3.40.1110.10">
    <property type="entry name" value="Calcium-transporting ATPase, cytoplasmic domain N"/>
    <property type="match status" value="1"/>
</dbReference>
<dbReference type="AlphaFoldDB" id="A0A150XFM1"/>
<comment type="subcellular location">
    <subcellularLocation>
        <location evidence="1">Cell membrane</location>
        <topology evidence="1">Multi-pass membrane protein</topology>
    </subcellularLocation>
</comment>
<protein>
    <submittedName>
        <fullName evidence="13">ATPase</fullName>
    </submittedName>
</protein>
<evidence type="ECO:0000256" key="9">
    <source>
        <dbReference type="ARBA" id="ARBA00022989"/>
    </source>
</evidence>
<dbReference type="GO" id="GO:0005886">
    <property type="term" value="C:plasma membrane"/>
    <property type="evidence" value="ECO:0007669"/>
    <property type="project" value="UniProtKB-SubCell"/>
</dbReference>
<dbReference type="FunFam" id="2.70.150.10:FF:000020">
    <property type="entry name" value="Copper-exporting P-type ATPase A"/>
    <property type="match status" value="1"/>
</dbReference>
<keyword evidence="9 11" id="KW-1133">Transmembrane helix</keyword>
<dbReference type="NCBIfam" id="TIGR01525">
    <property type="entry name" value="ATPase-IB_hvy"/>
    <property type="match status" value="1"/>
</dbReference>
<dbReference type="Pfam" id="PF19335">
    <property type="entry name" value="HMBD"/>
    <property type="match status" value="2"/>
</dbReference>
<dbReference type="SUPFAM" id="SSF56784">
    <property type="entry name" value="HAD-like"/>
    <property type="match status" value="1"/>
</dbReference>
<evidence type="ECO:0000313" key="13">
    <source>
        <dbReference type="EMBL" id="KYG77502.1"/>
    </source>
</evidence>
<feature type="transmembrane region" description="Helical" evidence="11">
    <location>
        <begin position="178"/>
        <end position="205"/>
    </location>
</feature>
<dbReference type="InterPro" id="IPR059000">
    <property type="entry name" value="ATPase_P-type_domA"/>
</dbReference>
<dbReference type="SFLD" id="SFLDG00002">
    <property type="entry name" value="C1.7:_P-type_atpase_like"/>
    <property type="match status" value="1"/>
</dbReference>
<evidence type="ECO:0000256" key="4">
    <source>
        <dbReference type="ARBA" id="ARBA00022692"/>
    </source>
</evidence>
<evidence type="ECO:0000256" key="10">
    <source>
        <dbReference type="ARBA" id="ARBA00023136"/>
    </source>
</evidence>
<feature type="transmembrane region" description="Helical" evidence="11">
    <location>
        <begin position="805"/>
        <end position="827"/>
    </location>
</feature>
<dbReference type="GO" id="GO:0043682">
    <property type="term" value="F:P-type divalent copper transporter activity"/>
    <property type="evidence" value="ECO:0007669"/>
    <property type="project" value="TreeGrafter"/>
</dbReference>
<evidence type="ECO:0000256" key="7">
    <source>
        <dbReference type="ARBA" id="ARBA00022840"/>
    </source>
</evidence>
<dbReference type="GO" id="GO:0005524">
    <property type="term" value="F:ATP binding"/>
    <property type="evidence" value="ECO:0007669"/>
    <property type="project" value="UniProtKB-UniRule"/>
</dbReference>
<dbReference type="InterPro" id="IPR023214">
    <property type="entry name" value="HAD_sf"/>
</dbReference>
<feature type="transmembrane region" description="Helical" evidence="11">
    <location>
        <begin position="434"/>
        <end position="456"/>
    </location>
</feature>
<dbReference type="Gene3D" id="3.30.70.100">
    <property type="match status" value="1"/>
</dbReference>
<dbReference type="PRINTS" id="PR00119">
    <property type="entry name" value="CATATPASE"/>
</dbReference>
<name>A0A150XFM1_9BACT</name>
<dbReference type="SUPFAM" id="SSF81653">
    <property type="entry name" value="Calcium ATPase, transduction domain A"/>
    <property type="match status" value="1"/>
</dbReference>
<evidence type="ECO:0000256" key="5">
    <source>
        <dbReference type="ARBA" id="ARBA00022723"/>
    </source>
</evidence>
<dbReference type="InterPro" id="IPR036163">
    <property type="entry name" value="HMA_dom_sf"/>
</dbReference>
<dbReference type="OrthoDB" id="909834at2"/>
<dbReference type="InterPro" id="IPR045800">
    <property type="entry name" value="HMBD"/>
</dbReference>
<keyword evidence="14" id="KW-1185">Reference proteome</keyword>
<dbReference type="PROSITE" id="PS50846">
    <property type="entry name" value="HMA_2"/>
    <property type="match status" value="1"/>
</dbReference>
<evidence type="ECO:0000256" key="2">
    <source>
        <dbReference type="ARBA" id="ARBA00006024"/>
    </source>
</evidence>
<feature type="domain" description="HMA" evidence="12">
    <location>
        <begin position="1"/>
        <end position="66"/>
    </location>
</feature>
<dbReference type="CDD" id="cd02094">
    <property type="entry name" value="P-type_ATPase_Cu-like"/>
    <property type="match status" value="1"/>
</dbReference>
<dbReference type="InterPro" id="IPR036412">
    <property type="entry name" value="HAD-like_sf"/>
</dbReference>
<dbReference type="PROSITE" id="PS00154">
    <property type="entry name" value="ATPASE_E1_E2"/>
    <property type="match status" value="1"/>
</dbReference>
<gene>
    <name evidence="13" type="ORF">AWW68_01660</name>
</gene>
<dbReference type="SUPFAM" id="SSF81665">
    <property type="entry name" value="Calcium ATPase, transmembrane domain M"/>
    <property type="match status" value="1"/>
</dbReference>
<keyword evidence="5 11" id="KW-0479">Metal-binding</keyword>
<dbReference type="PROSITE" id="PS01047">
    <property type="entry name" value="HMA_1"/>
    <property type="match status" value="1"/>
</dbReference>
<dbReference type="Pfam" id="PF00403">
    <property type="entry name" value="HMA"/>
    <property type="match status" value="1"/>
</dbReference>
<comment type="caution">
    <text evidence="13">The sequence shown here is derived from an EMBL/GenBank/DDBJ whole genome shotgun (WGS) entry which is preliminary data.</text>
</comment>
<reference evidence="13 14" key="1">
    <citation type="submission" date="2016-01" db="EMBL/GenBank/DDBJ databases">
        <title>Genome sequencing of Roseivirga spongicola UST030701-084.</title>
        <authorList>
            <person name="Selvaratnam C."/>
            <person name="Thevarajoo S."/>
            <person name="Goh K.M."/>
            <person name="Ee R."/>
            <person name="Chan K.-G."/>
            <person name="Chong C.S."/>
        </authorList>
    </citation>
    <scope>NUCLEOTIDE SEQUENCE [LARGE SCALE GENOMIC DNA]</scope>
    <source>
        <strain evidence="13 14">UST030701-084</strain>
    </source>
</reference>
<proteinExistence type="inferred from homology"/>
<feature type="transmembrane region" description="Helical" evidence="11">
    <location>
        <begin position="211"/>
        <end position="231"/>
    </location>
</feature>
<dbReference type="InterPro" id="IPR023298">
    <property type="entry name" value="ATPase_P-typ_TM_dom_sf"/>
</dbReference>
<dbReference type="GO" id="GO:0060003">
    <property type="term" value="P:copper ion export"/>
    <property type="evidence" value="ECO:0007669"/>
    <property type="project" value="UniProtKB-ARBA"/>
</dbReference>
<dbReference type="CDD" id="cd00371">
    <property type="entry name" value="HMA"/>
    <property type="match status" value="1"/>
</dbReference>
<dbReference type="GO" id="GO:0005507">
    <property type="term" value="F:copper ion binding"/>
    <property type="evidence" value="ECO:0007669"/>
    <property type="project" value="TreeGrafter"/>
</dbReference>
<dbReference type="NCBIfam" id="TIGR01511">
    <property type="entry name" value="ATPase-IB1_Cu"/>
    <property type="match status" value="1"/>
</dbReference>
<evidence type="ECO:0000256" key="11">
    <source>
        <dbReference type="RuleBase" id="RU362081"/>
    </source>
</evidence>
<feature type="transmembrane region" description="Helical" evidence="11">
    <location>
        <begin position="243"/>
        <end position="265"/>
    </location>
</feature>
<feature type="transmembrane region" description="Helical" evidence="11">
    <location>
        <begin position="277"/>
        <end position="296"/>
    </location>
</feature>
<feature type="transmembrane region" description="Helical" evidence="11">
    <location>
        <begin position="462"/>
        <end position="485"/>
    </location>
</feature>
<dbReference type="GO" id="GO:0055070">
    <property type="term" value="P:copper ion homeostasis"/>
    <property type="evidence" value="ECO:0007669"/>
    <property type="project" value="TreeGrafter"/>
</dbReference>
<keyword evidence="3 11" id="KW-1003">Cell membrane</keyword>
<dbReference type="Proteomes" id="UP000075606">
    <property type="component" value="Unassembled WGS sequence"/>
</dbReference>
<dbReference type="Pfam" id="PF00122">
    <property type="entry name" value="E1-E2_ATPase"/>
    <property type="match status" value="1"/>
</dbReference>
<evidence type="ECO:0000259" key="12">
    <source>
        <dbReference type="PROSITE" id="PS50846"/>
    </source>
</evidence>
<dbReference type="NCBIfam" id="TIGR01494">
    <property type="entry name" value="ATPase_P-type"/>
    <property type="match status" value="1"/>
</dbReference>
<dbReference type="Gene3D" id="3.40.50.1000">
    <property type="entry name" value="HAD superfamily/HAD-like"/>
    <property type="match status" value="1"/>
</dbReference>
<dbReference type="PANTHER" id="PTHR43520">
    <property type="entry name" value="ATP7, ISOFORM B"/>
    <property type="match status" value="1"/>
</dbReference>
<dbReference type="GO" id="GO:0016887">
    <property type="term" value="F:ATP hydrolysis activity"/>
    <property type="evidence" value="ECO:0007669"/>
    <property type="project" value="InterPro"/>
</dbReference>
<keyword evidence="7 11" id="KW-0067">ATP-binding</keyword>
<dbReference type="Gene3D" id="2.70.150.10">
    <property type="entry name" value="Calcium-transporting ATPase, cytoplasmic transduction domain A"/>
    <property type="match status" value="1"/>
</dbReference>
<dbReference type="InterPro" id="IPR008250">
    <property type="entry name" value="ATPase_P-typ_transduc_dom_A_sf"/>
</dbReference>
<dbReference type="InterPro" id="IPR018303">
    <property type="entry name" value="ATPase_P-typ_P_site"/>
</dbReference>
<evidence type="ECO:0000313" key="14">
    <source>
        <dbReference type="Proteomes" id="UP000075606"/>
    </source>
</evidence>
<comment type="similarity">
    <text evidence="2 11">Belongs to the cation transport ATPase (P-type) (TC 3.A.3) family. Type IB subfamily.</text>
</comment>
<accession>A0A150XFM1</accession>
<sequence length="832" mass="90332">MKHTYQITGMTCSGCRNHVEQTLKEVQGISDVSVDLEQQEATVYMKEHVSIETLKEALKNDGGRYGIHLPGTYKKESKPMPEIKKRDRGEKGKYYCPMLCEGDKKYDKPGDCPKCGMDLEKEKSVSETVEYTCPMHPEVVQSGPGSCPKCGMDLEPRKTTGNDEQEEFRAYKVMLNKFWVSVIFTLPVLFIAMSEMVGISLSGIASHKTWGWVQFVLSTPVIFYACRSFFIRGFKSIIHRSPNMWTLITLGAGSAYIFSIVALLFPEIFPDQFKSEGGAVHLYFEAAVVILTLILLGQLMEAKARSQTNSAIKELLNLVPPEATVIRNGEEVTIPLEHVKLNDIIKIKPGEKIPVDGEITQGNSAIDESMLTGEPVPVEKKVGDGVIGGTINGTSAFQMKALKVGSDTLLSQIIEMVNKASRTKAPIQNLADRVSGYFVPIVVVIALVCFTVWAIWGPDPRFVYAFTSAVTVLIIACPCALGLATPMSIMVGTGKGAKQGILVKDAKAIEEMHKVTTLVVDKTGTITQGKPSLQNVQSISENYGEDDILRIAASLESSSEHPLAHAIVVAAEKKGFKPQKIDNFNSITGKGIMAITEGKEVAIGNKKLLEEFDIKLETEQDKDVEKRQLEGETVMFVVIDKKITGFIGVSDPIKETSASAIKHLQDQGLEVIMLTGDNKNTAKAVADKLGLDGYEADLLPENKYEKVKALQEAGKIVAMAGDGINDAPALAQANVGIAMGTGTDVAIESSSLTLVKGELDGIARARKLSTDVMRNIKQNLFFAFVYNVLGVPIAAGILFPVFGLLLSPMLAALAMSLSSVSVIGNSLRLRGK</sequence>
<dbReference type="STRING" id="333140.AWW68_01660"/>
<dbReference type="InterPro" id="IPR006121">
    <property type="entry name" value="HMA_dom"/>
</dbReference>
<evidence type="ECO:0000256" key="1">
    <source>
        <dbReference type="ARBA" id="ARBA00004651"/>
    </source>
</evidence>
<evidence type="ECO:0000256" key="3">
    <source>
        <dbReference type="ARBA" id="ARBA00022475"/>
    </source>
</evidence>
<dbReference type="InterPro" id="IPR017969">
    <property type="entry name" value="Heavy-metal-associated_CS"/>
</dbReference>
<dbReference type="SFLD" id="SFLDF00027">
    <property type="entry name" value="p-type_atpase"/>
    <property type="match status" value="1"/>
</dbReference>
<evidence type="ECO:0000256" key="8">
    <source>
        <dbReference type="ARBA" id="ARBA00022967"/>
    </source>
</evidence>
<dbReference type="SFLD" id="SFLDS00003">
    <property type="entry name" value="Haloacid_Dehalogenase"/>
    <property type="match status" value="1"/>
</dbReference>
<keyword evidence="6 11" id="KW-0547">Nucleotide-binding</keyword>
<dbReference type="PRINTS" id="PR00943">
    <property type="entry name" value="CUATPASE"/>
</dbReference>
<dbReference type="EMBL" id="LRPC01000001">
    <property type="protein sequence ID" value="KYG77502.1"/>
    <property type="molecule type" value="Genomic_DNA"/>
</dbReference>
<organism evidence="13 14">
    <name type="scientific">Roseivirga spongicola</name>
    <dbReference type="NCBI Taxonomy" id="333140"/>
    <lineage>
        <taxon>Bacteria</taxon>
        <taxon>Pseudomonadati</taxon>
        <taxon>Bacteroidota</taxon>
        <taxon>Cytophagia</taxon>
        <taxon>Cytophagales</taxon>
        <taxon>Roseivirgaceae</taxon>
        <taxon>Roseivirga</taxon>
    </lineage>
</organism>
<dbReference type="PANTHER" id="PTHR43520:SF8">
    <property type="entry name" value="P-TYPE CU(+) TRANSPORTER"/>
    <property type="match status" value="1"/>
</dbReference>
<keyword evidence="4 11" id="KW-0812">Transmembrane</keyword>
<dbReference type="Pfam" id="PF00702">
    <property type="entry name" value="Hydrolase"/>
    <property type="match status" value="1"/>
</dbReference>
<evidence type="ECO:0000256" key="6">
    <source>
        <dbReference type="ARBA" id="ARBA00022741"/>
    </source>
</evidence>
<dbReference type="InterPro" id="IPR001757">
    <property type="entry name" value="P_typ_ATPase"/>
</dbReference>
<dbReference type="RefSeq" id="WP_068215908.1">
    <property type="nucleotide sequence ID" value="NZ_CP139724.1"/>
</dbReference>
<keyword evidence="8" id="KW-1278">Translocase</keyword>
<dbReference type="SUPFAM" id="SSF55008">
    <property type="entry name" value="HMA, heavy metal-associated domain"/>
    <property type="match status" value="1"/>
</dbReference>
<dbReference type="InterPro" id="IPR027256">
    <property type="entry name" value="P-typ_ATPase_IB"/>
</dbReference>
<feature type="transmembrane region" description="Helical" evidence="11">
    <location>
        <begin position="780"/>
        <end position="799"/>
    </location>
</feature>
<keyword evidence="10 11" id="KW-0472">Membrane</keyword>
<dbReference type="InterPro" id="IPR023299">
    <property type="entry name" value="ATPase_P-typ_cyto_dom_N"/>
</dbReference>
<dbReference type="InterPro" id="IPR044492">
    <property type="entry name" value="P_typ_ATPase_HD_dom"/>
</dbReference>